<proteinExistence type="predicted"/>
<evidence type="ECO:0000313" key="2">
    <source>
        <dbReference type="EMBL" id="OAD63144.1"/>
    </source>
</evidence>
<comment type="caution">
    <text evidence="2">The sequence shown here is derived from an EMBL/GenBank/DDBJ whole genome shotgun (WGS) entry which is preliminary data.</text>
</comment>
<sequence>MNYLFLFPKAYLIVNKYYKKTHSTHKNKSNIRKTFEKNGESFAQMQYAPAWSSHGGNDFLFEAIVQFLLYFLTYLLSVLIVVVHYIKKFF</sequence>
<protein>
    <submittedName>
        <fullName evidence="2">Uncharacterized protein</fullName>
    </submittedName>
</protein>
<dbReference type="EMBL" id="LXND01000085">
    <property type="protein sequence ID" value="OAD63144.1"/>
    <property type="molecule type" value="Genomic_DNA"/>
</dbReference>
<evidence type="ECO:0000256" key="1">
    <source>
        <dbReference type="SAM" id="Phobius"/>
    </source>
</evidence>
<keyword evidence="3" id="KW-1185">Reference proteome</keyword>
<feature type="transmembrane region" description="Helical" evidence="1">
    <location>
        <begin position="67"/>
        <end position="86"/>
    </location>
</feature>
<dbReference type="Proteomes" id="UP000077280">
    <property type="component" value="Unassembled WGS sequence"/>
</dbReference>
<reference evidence="2 3" key="1">
    <citation type="submission" date="2016-05" db="EMBL/GenBank/DDBJ databases">
        <title>Draft genome sequence of Pediococcus parvulus 2.6, a probiotic beta-glucan producer strain.</title>
        <authorList>
            <person name="Mohedano M.L."/>
            <person name="Perez-Ramos A."/>
            <person name="Duenas M.T."/>
            <person name="Lamontanara A."/>
            <person name="Orru L."/>
            <person name="Spano G."/>
            <person name="Capozzi V."/>
            <person name="Lopez P."/>
        </authorList>
    </citation>
    <scope>NUCLEOTIDE SEQUENCE [LARGE SCALE GENOMIC DNA]</scope>
    <source>
        <strain evidence="2 3">2.6</strain>
    </source>
</reference>
<keyword evidence="1" id="KW-0472">Membrane</keyword>
<organism evidence="2 3">
    <name type="scientific">Pediococcus parvulus</name>
    <dbReference type="NCBI Taxonomy" id="54062"/>
    <lineage>
        <taxon>Bacteria</taxon>
        <taxon>Bacillati</taxon>
        <taxon>Bacillota</taxon>
        <taxon>Bacilli</taxon>
        <taxon>Lactobacillales</taxon>
        <taxon>Lactobacillaceae</taxon>
        <taxon>Pediococcus</taxon>
    </lineage>
</organism>
<name>A0ABX2UD70_9LACO</name>
<evidence type="ECO:0000313" key="3">
    <source>
        <dbReference type="Proteomes" id="UP000077280"/>
    </source>
</evidence>
<gene>
    <name evidence="2" type="ORF">A7K95_10225</name>
</gene>
<keyword evidence="1" id="KW-0812">Transmembrane</keyword>
<keyword evidence="1" id="KW-1133">Transmembrane helix</keyword>
<accession>A0ABX2UD70</accession>